<protein>
    <recommendedName>
        <fullName evidence="3">Electron transfer flavoprotein subunit beta</fullName>
    </recommendedName>
    <alternativeName>
        <fullName evidence="7">Electron transfer flavoprotein small subunit</fullName>
    </alternativeName>
</protein>
<feature type="domain" description="Electron transfer flavoprotein alpha/beta-subunit N-terminal" evidence="9">
    <location>
        <begin position="23"/>
        <end position="211"/>
    </location>
</feature>
<keyword evidence="11" id="KW-1185">Reference proteome</keyword>
<evidence type="ECO:0000256" key="4">
    <source>
        <dbReference type="ARBA" id="ARBA00022448"/>
    </source>
</evidence>
<dbReference type="PROSITE" id="PS01065">
    <property type="entry name" value="ETF_BETA"/>
    <property type="match status" value="1"/>
</dbReference>
<name>A0A158AYK0_9BURK</name>
<dbReference type="InterPro" id="IPR014729">
    <property type="entry name" value="Rossmann-like_a/b/a_fold"/>
</dbReference>
<dbReference type="STRING" id="1777143.AWB82_03263"/>
<dbReference type="FunFam" id="3.40.50.620:FF:000011">
    <property type="entry name" value="Electron transfer flavoprotein subunit beta"/>
    <property type="match status" value="1"/>
</dbReference>
<comment type="cofactor">
    <cofactor evidence="8">
        <name>AMP</name>
        <dbReference type="ChEBI" id="CHEBI:456215"/>
    </cofactor>
</comment>
<dbReference type="Pfam" id="PF01012">
    <property type="entry name" value="ETF"/>
    <property type="match status" value="1"/>
</dbReference>
<reference evidence="10" key="1">
    <citation type="submission" date="2016-01" db="EMBL/GenBank/DDBJ databases">
        <authorList>
            <person name="Peeters C."/>
        </authorList>
    </citation>
    <scope>NUCLEOTIDE SEQUENCE [LARGE SCALE GENOMIC DNA]</scope>
    <source>
        <strain evidence="10">LMG 29325</strain>
    </source>
</reference>
<dbReference type="PANTHER" id="PTHR21294">
    <property type="entry name" value="ELECTRON TRANSFER FLAVOPROTEIN BETA-SUBUNIT"/>
    <property type="match status" value="1"/>
</dbReference>
<evidence type="ECO:0000256" key="3">
    <source>
        <dbReference type="ARBA" id="ARBA00016797"/>
    </source>
</evidence>
<dbReference type="CDD" id="cd01714">
    <property type="entry name" value="ETF_beta"/>
    <property type="match status" value="1"/>
</dbReference>
<organism evidence="10 11">
    <name type="scientific">Caballeronia glebae</name>
    <dbReference type="NCBI Taxonomy" id="1777143"/>
    <lineage>
        <taxon>Bacteria</taxon>
        <taxon>Pseudomonadati</taxon>
        <taxon>Pseudomonadota</taxon>
        <taxon>Betaproteobacteria</taxon>
        <taxon>Burkholderiales</taxon>
        <taxon>Burkholderiaceae</taxon>
        <taxon>Caballeronia</taxon>
    </lineage>
</organism>
<dbReference type="SUPFAM" id="SSF52402">
    <property type="entry name" value="Adenine nucleotide alpha hydrolases-like"/>
    <property type="match status" value="1"/>
</dbReference>
<gene>
    <name evidence="10" type="ORF">AWB82_03263</name>
</gene>
<dbReference type="Gene3D" id="3.40.50.620">
    <property type="entry name" value="HUPs"/>
    <property type="match status" value="1"/>
</dbReference>
<dbReference type="Proteomes" id="UP000054596">
    <property type="component" value="Unassembled WGS sequence"/>
</dbReference>
<dbReference type="OrthoDB" id="9781325at2"/>
<dbReference type="SMART" id="SM00893">
    <property type="entry name" value="ETF"/>
    <property type="match status" value="1"/>
</dbReference>
<evidence type="ECO:0000256" key="1">
    <source>
        <dbReference type="ARBA" id="ARBA00007557"/>
    </source>
</evidence>
<evidence type="ECO:0000313" key="10">
    <source>
        <dbReference type="EMBL" id="SAK63061.1"/>
    </source>
</evidence>
<dbReference type="InterPro" id="IPR012255">
    <property type="entry name" value="ETF_b"/>
</dbReference>
<comment type="similarity">
    <text evidence="1">Belongs to the ETF beta-subunit/FixA family.</text>
</comment>
<evidence type="ECO:0000256" key="5">
    <source>
        <dbReference type="ARBA" id="ARBA00022982"/>
    </source>
</evidence>
<evidence type="ECO:0000256" key="8">
    <source>
        <dbReference type="ARBA" id="ARBA00049933"/>
    </source>
</evidence>
<dbReference type="GO" id="GO:0009055">
    <property type="term" value="F:electron transfer activity"/>
    <property type="evidence" value="ECO:0007669"/>
    <property type="project" value="InterPro"/>
</dbReference>
<keyword evidence="4" id="KW-0813">Transport</keyword>
<accession>A0A158AYK0</accession>
<dbReference type="InterPro" id="IPR033948">
    <property type="entry name" value="ETF_beta_N"/>
</dbReference>
<sequence>MKVLVPVKRVVDYNVKVRVKSDCTGVDIANVKMAMNPFCEIAVEEAVRLKEAGVASEVIAVSCGVTQCQETLRTALAIGADRGILVESTEELQPLAVAKILKALVDHEKPDLIILGKQAIDDDSNQTGQMLAALTGLAQATFASKVTIADGRATVAREVDGGSETLSLKLPAVVTTDLRLNEPRYVTLPNIMKAKKKPLTTIKPTDLGVDVTPRLKTLKVSEPPKRSAGITVPDVKTLVEKLKTEAKML</sequence>
<evidence type="ECO:0000259" key="9">
    <source>
        <dbReference type="SMART" id="SM00893"/>
    </source>
</evidence>
<keyword evidence="5" id="KW-0249">Electron transport</keyword>
<evidence type="ECO:0000313" key="11">
    <source>
        <dbReference type="Proteomes" id="UP000054596"/>
    </source>
</evidence>
<dbReference type="AlphaFoldDB" id="A0A158AYK0"/>
<evidence type="ECO:0000256" key="6">
    <source>
        <dbReference type="ARBA" id="ARBA00025649"/>
    </source>
</evidence>
<dbReference type="EMBL" id="FCOJ02000021">
    <property type="protein sequence ID" value="SAK63061.1"/>
    <property type="molecule type" value="Genomic_DNA"/>
</dbReference>
<dbReference type="GO" id="GO:0046395">
    <property type="term" value="P:carboxylic acid catabolic process"/>
    <property type="evidence" value="ECO:0007669"/>
    <property type="project" value="UniProtKB-ARBA"/>
</dbReference>
<dbReference type="InterPro" id="IPR000049">
    <property type="entry name" value="ET-Flavoprotein_bsu_CS"/>
</dbReference>
<proteinExistence type="inferred from homology"/>
<comment type="subunit">
    <text evidence="2">Heterodimer of an alpha and a beta subunit.</text>
</comment>
<dbReference type="RefSeq" id="WP_086968880.1">
    <property type="nucleotide sequence ID" value="NZ_FCOJ02000021.1"/>
</dbReference>
<dbReference type="PANTHER" id="PTHR21294:SF8">
    <property type="entry name" value="ELECTRON TRANSFER FLAVOPROTEIN SUBUNIT BETA"/>
    <property type="match status" value="1"/>
</dbReference>
<comment type="caution">
    <text evidence="10">The sequence shown here is derived from an EMBL/GenBank/DDBJ whole genome shotgun (WGS) entry which is preliminary data.</text>
</comment>
<comment type="function">
    <text evidence="6">The electron transfer flavoprotein serves as a specific electron acceptor for other dehydrogenases. It transfers the electrons to the main respiratory chain via ETF-ubiquinone oxidoreductase (ETF dehydrogenase).</text>
</comment>
<dbReference type="InterPro" id="IPR014730">
    <property type="entry name" value="ETF_a/b_N"/>
</dbReference>
<dbReference type="PIRSF" id="PIRSF000090">
    <property type="entry name" value="Beta-ETF"/>
    <property type="match status" value="1"/>
</dbReference>
<evidence type="ECO:0000256" key="2">
    <source>
        <dbReference type="ARBA" id="ARBA00011355"/>
    </source>
</evidence>
<evidence type="ECO:0000256" key="7">
    <source>
        <dbReference type="ARBA" id="ARBA00042002"/>
    </source>
</evidence>